<dbReference type="GO" id="GO:0006508">
    <property type="term" value="P:proteolysis"/>
    <property type="evidence" value="ECO:0007669"/>
    <property type="project" value="UniProtKB-KW"/>
</dbReference>
<name>A0AAW8YHY0_PEDAC</name>
<evidence type="ECO:0000256" key="1">
    <source>
        <dbReference type="ARBA" id="ARBA00007074"/>
    </source>
</evidence>
<evidence type="ECO:0000256" key="4">
    <source>
        <dbReference type="ARBA" id="ARBA00022807"/>
    </source>
</evidence>
<evidence type="ECO:0000256" key="2">
    <source>
        <dbReference type="ARBA" id="ARBA00022670"/>
    </source>
</evidence>
<reference evidence="7" key="2">
    <citation type="submission" date="2023-10" db="EMBL/GenBank/DDBJ databases">
        <authorList>
            <person name="Khurajog B."/>
        </authorList>
    </citation>
    <scope>NUCLEOTIDE SEQUENCE</scope>
    <source>
        <strain evidence="7">BF9</strain>
    </source>
</reference>
<feature type="domain" description="NlpC/P60" evidence="6">
    <location>
        <begin position="1458"/>
        <end position="1578"/>
    </location>
</feature>
<dbReference type="GO" id="GO:0008234">
    <property type="term" value="F:cysteine-type peptidase activity"/>
    <property type="evidence" value="ECO:0007669"/>
    <property type="project" value="UniProtKB-KW"/>
</dbReference>
<dbReference type="Pfam" id="PF00877">
    <property type="entry name" value="NLPC_P60"/>
    <property type="match status" value="1"/>
</dbReference>
<dbReference type="Pfam" id="PF20155">
    <property type="entry name" value="TMP_3"/>
    <property type="match status" value="1"/>
</dbReference>
<dbReference type="InterPro" id="IPR051794">
    <property type="entry name" value="PG_Endopeptidase_C40"/>
</dbReference>
<evidence type="ECO:0000256" key="5">
    <source>
        <dbReference type="SAM" id="Phobius"/>
    </source>
</evidence>
<dbReference type="Proteomes" id="UP001280897">
    <property type="component" value="Unassembled WGS sequence"/>
</dbReference>
<comment type="caution">
    <text evidence="7">The sequence shown here is derived from an EMBL/GenBank/DDBJ whole genome shotgun (WGS) entry which is preliminary data.</text>
</comment>
<dbReference type="InterPro" id="IPR023346">
    <property type="entry name" value="Lysozyme-like_dom_sf"/>
</dbReference>
<dbReference type="SUPFAM" id="SSF54001">
    <property type="entry name" value="Cysteine proteinases"/>
    <property type="match status" value="1"/>
</dbReference>
<dbReference type="SUPFAM" id="SSF53955">
    <property type="entry name" value="Lysozyme-like"/>
    <property type="match status" value="1"/>
</dbReference>
<reference evidence="7" key="1">
    <citation type="journal article" date="2023" name="PeerJ">
        <title>Selection and evaluation of lactic acid bacteria from chicken feces in Thailand as potential probiotics.</title>
        <authorList>
            <person name="Khurajog B."/>
            <person name="Disastra Y."/>
            <person name="Lawwyne L.D."/>
            <person name="Sirichokchatchawan W."/>
            <person name="Niyomtham W."/>
            <person name="Yindee J."/>
            <person name="Hampson D.J."/>
            <person name="Prapasarakul N."/>
        </authorList>
    </citation>
    <scope>NUCLEOTIDE SEQUENCE</scope>
    <source>
        <strain evidence="7">BF9</strain>
    </source>
</reference>
<gene>
    <name evidence="7" type="ORF">R0G89_05350</name>
</gene>
<keyword evidence="5" id="KW-0812">Transmembrane</keyword>
<keyword evidence="5" id="KW-0472">Membrane</keyword>
<accession>A0AAW8YHY0</accession>
<keyword evidence="5" id="KW-1133">Transmembrane helix</keyword>
<keyword evidence="2" id="KW-0645">Protease</keyword>
<evidence type="ECO:0000313" key="7">
    <source>
        <dbReference type="EMBL" id="MDV2621156.1"/>
    </source>
</evidence>
<keyword evidence="4" id="KW-0788">Thiol protease</keyword>
<dbReference type="RefSeq" id="WP_317072122.1">
    <property type="nucleotide sequence ID" value="NZ_JAWJAV010000003.1"/>
</dbReference>
<dbReference type="PANTHER" id="PTHR47359">
    <property type="entry name" value="PEPTIDOGLYCAN DL-ENDOPEPTIDASE CWLO"/>
    <property type="match status" value="1"/>
</dbReference>
<comment type="similarity">
    <text evidence="1">Belongs to the peptidase C40 family.</text>
</comment>
<dbReference type="Gene3D" id="3.90.1720.10">
    <property type="entry name" value="endopeptidase domain like (from Nostoc punctiforme)"/>
    <property type="match status" value="1"/>
</dbReference>
<dbReference type="CDD" id="cd13402">
    <property type="entry name" value="LT_TF-like"/>
    <property type="match status" value="1"/>
</dbReference>
<sequence length="1872" mass="204395">MADGTINIDVLLHKEKFLPDYESIKNLLTNLGTNTGDKMDQDFTANADKMANKARSVHDRIREEMGKTVKQVIKADTTEFDEKVSRADRSRQKFKNPVKQRFKADFSGFNRGIKGITRQIDTFKEHTHRIRDVMAGTFAGTLITNGLTAIVNGLKAATQAGMAYNKEQDTMRTVWTALTTEAPRDGKELVDYINSLSQHSIYAADTIDRMAQSFYHVHSNVKETKDWTNAFVALGSTLHMSNDALAESGEQFAKIVAGGKASAEDMAVMINRFPMFGEALQKATGKSMKQLYAMSAAGKMTATQFTDALDYLGKKYKGGTAEAMTSFQGMTMYMQSRWQVLTGKIMNSSFKLTKSAAKDLRDLMSDDMMEKYAKLVSGAISKVTEGVAIMVHYIDKNKSSIVDIFGSIGEIVGLVGKGAWDEITGMFKMIPGVKSDGIKGVAEGLKEISKHKDAVENVGKVLVTYFMAKKMVSAAHTIWDIYKGLKSIASIPFKAIKGVFSLLKPKNIKLGVKWVGQKTLDIAKGAVAKFGKMKAKAIAAVKWTGRTIIKLARTAVQGFSKLKSYAIMSAKWTGKTVVKLAQASVRGFGKLKSSAIIAAKWTGRTVVKLARASITGIGNLKSYAILGAKWVGGKAVSLAVRGFTLVRNITMTTLIPAMSSLWASIMSINAAILASPITWIIAGITALGVAVYETYKHFKPFRDVVNGIGRTFVKVFKGIGSFVGNILDGIWKKVTGVFNKIGGWISDHNPFKGVSKWIGGITGGGNKKAKKPKKTTKIAHVSKKDIANLKAAIPVMKQYKTALKGLKEALKKNDPTKLLKAMNKRLKSSIGSWGKLAKPIKQIGSAFKALNSFSKSMKSDPFNKLNHDLPKLDKTLRNSKIGSNLKKLKKQLTDNDPTKVINKISRAISKNNSKWSKFGKSSKKVSDSVVALIKAMKSIDKSNSFKKLKDQLSKLNKTLDKSKITDNLKKLKNGLKNNNPTSNLKKVTKGLKDNNPTKILKLMNKAFKSATKDWKSFAKTVKTLDKSLTGLYKEFTKFGKDKSISKLTMGIRSLDKVISKNKIGKSLKSLKQDLKKYNPVSELKKISNQISKDAKDWSKLAKPISTLAKSFKMLSKSMKSIEKNKGLSKLNKDLDKLEKTAKRTKFGTEIKKQIDVANKAVGNTGFIKVFHNMTNSIVHDLNRFKSNFKRDWERLWKDAASDEKKEVNKIESDLSSSTNKMLKTENSFSNSFEKTWKSLGNALRSNWKSVWKDIADLSNSGMHKTAGYINSGIQGIDYVLGKFGGSPKTISPIKFASGTGLVENGRLTRGTLAMLNDGNDSPETNNVERVVKADGSSYEPAGNNVLHYLEPGDAVLNATENKMFKMSGLTHFADGTGIFSSSLFKGVNGGYQQLIELAERLSSNVNKSFAALFSKKPKIKGDVPKAFETVFKKQADKQGQKWWATVWDVINEAIGGASGDATGLLKAVEKYGTGKPYVWGATGPDSFDCSGLVMYALKKAFGISYPHFSGDQIARTQHISKDQLRPGDLIGNDEHIGVYAGNGKYWSAMSPSSHPNIGMSPVSTFPGTPIYGRVRGLKSEDDKKKDTKADKGLVGLVKKELGPGVFSFIKKHLAPLVMDSDGVGTASGGKVSGDLIREAAKIAGVSITSGDIKHIENVIQHESGGNPTIVNHTDRNAKLGHPSKGILQFIDSTFRHYAMPGHKNILSALDQLVAMFNDTTWRSDLTLGGWGPTGAVRHTNGGWGQWGKLNIFNEVPGEPEVAINPNRATADDLIMETIAERLKKAPNGKLAHALNAISHVPEQAHQFAGKAIANVSNPTNTGANVATAGEGGNINTTVYLDSKTIADVTYPINQARQAKQITIETKKRGGFH</sequence>
<evidence type="ECO:0000259" key="6">
    <source>
        <dbReference type="PROSITE" id="PS51935"/>
    </source>
</evidence>
<evidence type="ECO:0000313" key="8">
    <source>
        <dbReference type="Proteomes" id="UP001280897"/>
    </source>
</evidence>
<proteinExistence type="inferred from homology"/>
<organism evidence="7 8">
    <name type="scientific">Pediococcus acidilactici</name>
    <dbReference type="NCBI Taxonomy" id="1254"/>
    <lineage>
        <taxon>Bacteria</taxon>
        <taxon>Bacillati</taxon>
        <taxon>Bacillota</taxon>
        <taxon>Bacilli</taxon>
        <taxon>Lactobacillales</taxon>
        <taxon>Lactobacillaceae</taxon>
        <taxon>Pediococcus</taxon>
        <taxon>Pediococcus acidilactici group</taxon>
    </lineage>
</organism>
<dbReference type="NCBIfam" id="TIGR02675">
    <property type="entry name" value="tape_meas_nterm"/>
    <property type="match status" value="1"/>
</dbReference>
<protein>
    <submittedName>
        <fullName evidence="7">Tape measure protein</fullName>
    </submittedName>
</protein>
<dbReference type="PANTHER" id="PTHR47359:SF3">
    <property type="entry name" value="NLP_P60 DOMAIN-CONTAINING PROTEIN-RELATED"/>
    <property type="match status" value="1"/>
</dbReference>
<dbReference type="PROSITE" id="PS51935">
    <property type="entry name" value="NLPC_P60"/>
    <property type="match status" value="1"/>
</dbReference>
<dbReference type="InterPro" id="IPR000064">
    <property type="entry name" value="NLP_P60_dom"/>
</dbReference>
<keyword evidence="3" id="KW-0378">Hydrolase</keyword>
<dbReference type="EMBL" id="JAWJAV010000003">
    <property type="protein sequence ID" value="MDV2621156.1"/>
    <property type="molecule type" value="Genomic_DNA"/>
</dbReference>
<evidence type="ECO:0000256" key="3">
    <source>
        <dbReference type="ARBA" id="ARBA00022801"/>
    </source>
</evidence>
<dbReference type="InterPro" id="IPR038765">
    <property type="entry name" value="Papain-like_cys_pep_sf"/>
</dbReference>
<dbReference type="InterPro" id="IPR013491">
    <property type="entry name" value="Tape_meas_N"/>
</dbReference>
<feature type="transmembrane region" description="Helical" evidence="5">
    <location>
        <begin position="661"/>
        <end position="692"/>
    </location>
</feature>